<gene>
    <name evidence="2" type="ORF">I302_01025</name>
    <name evidence="3" type="ORF">I302_102332</name>
</gene>
<feature type="compositionally biased region" description="Polar residues" evidence="1">
    <location>
        <begin position="30"/>
        <end position="54"/>
    </location>
</feature>
<evidence type="ECO:0000313" key="2">
    <source>
        <dbReference type="EMBL" id="OCF29518.1"/>
    </source>
</evidence>
<feature type="region of interest" description="Disordered" evidence="1">
    <location>
        <begin position="25"/>
        <end position="92"/>
    </location>
</feature>
<organism evidence="2">
    <name type="scientific">Kwoniella bestiolae CBS 10118</name>
    <dbReference type="NCBI Taxonomy" id="1296100"/>
    <lineage>
        <taxon>Eukaryota</taxon>
        <taxon>Fungi</taxon>
        <taxon>Dikarya</taxon>
        <taxon>Basidiomycota</taxon>
        <taxon>Agaricomycotina</taxon>
        <taxon>Tremellomycetes</taxon>
        <taxon>Tremellales</taxon>
        <taxon>Cryptococcaceae</taxon>
        <taxon>Kwoniella</taxon>
    </lineage>
</organism>
<dbReference type="EMBL" id="KI894018">
    <property type="protein sequence ID" value="OCF29518.1"/>
    <property type="molecule type" value="Genomic_DNA"/>
</dbReference>
<reference evidence="3" key="4">
    <citation type="submission" date="2024-02" db="EMBL/GenBank/DDBJ databases">
        <title>Comparative genomics of Cryptococcus and Kwoniella reveals pathogenesis evolution and contrasting modes of karyotype evolution via chromosome fusion or intercentromeric recombination.</title>
        <authorList>
            <person name="Coelho M.A."/>
            <person name="David-Palma M."/>
            <person name="Shea T."/>
            <person name="Bowers K."/>
            <person name="McGinley-Smith S."/>
            <person name="Mohammad A.W."/>
            <person name="Gnirke A."/>
            <person name="Yurkov A.M."/>
            <person name="Nowrousian M."/>
            <person name="Sun S."/>
            <person name="Cuomo C.A."/>
            <person name="Heitman J."/>
        </authorList>
    </citation>
    <scope>NUCLEOTIDE SEQUENCE</scope>
    <source>
        <strain evidence="3">CBS 10118</strain>
    </source>
</reference>
<reference evidence="3" key="2">
    <citation type="submission" date="2013-07" db="EMBL/GenBank/DDBJ databases">
        <authorList>
            <consortium name="The Broad Institute Genome Sequencing Platform"/>
            <person name="Cuomo C."/>
            <person name="Litvintseva A."/>
            <person name="Chen Y."/>
            <person name="Heitman J."/>
            <person name="Sun S."/>
            <person name="Springer D."/>
            <person name="Dromer F."/>
            <person name="Young S.K."/>
            <person name="Zeng Q."/>
            <person name="Gargeya S."/>
            <person name="Fitzgerald M."/>
            <person name="Abouelleil A."/>
            <person name="Alvarado L."/>
            <person name="Berlin A.M."/>
            <person name="Chapman S.B."/>
            <person name="Dewar J."/>
            <person name="Goldberg J."/>
            <person name="Griggs A."/>
            <person name="Gujja S."/>
            <person name="Hansen M."/>
            <person name="Howarth C."/>
            <person name="Imamovic A."/>
            <person name="Larimer J."/>
            <person name="McCowan C."/>
            <person name="Murphy C."/>
            <person name="Pearson M."/>
            <person name="Priest M."/>
            <person name="Roberts A."/>
            <person name="Saif S."/>
            <person name="Shea T."/>
            <person name="Sykes S."/>
            <person name="Wortman J."/>
            <person name="Nusbaum C."/>
            <person name="Birren B."/>
        </authorList>
    </citation>
    <scope>NUCLEOTIDE SEQUENCE</scope>
    <source>
        <strain evidence="3">CBS 10118</strain>
    </source>
</reference>
<keyword evidence="4" id="KW-1185">Reference proteome</keyword>
<proteinExistence type="predicted"/>
<dbReference type="Proteomes" id="UP000092730">
    <property type="component" value="Chromosome 1"/>
</dbReference>
<sequence>MSLPLNPLRRATCLRCQSFPRFSHAGPTRLFSTSPRNLNSSEGESSDQRINTWFLSQPSRPLPPSSINPPTSSTSAQLDPSSYRPQPIHPIPETTPPILHPLHAFLTSPSSEASEVLHAHTVRMYDTSSLFHLLDQRGQGDLVGTEEGRVGWYDWVITLQVKGRGRGVVGRGDGVLRRWLLKNPLHPSIPPSPHEYPKTPRIPPDSDWSIVPLNLGPEADIRACVNLLSEEGVGRWKLDELWEGR</sequence>
<dbReference type="OrthoDB" id="2565080at2759"/>
<evidence type="ECO:0000313" key="4">
    <source>
        <dbReference type="Proteomes" id="UP000092730"/>
    </source>
</evidence>
<dbReference type="EMBL" id="CP144541">
    <property type="protein sequence ID" value="WVW80352.1"/>
    <property type="molecule type" value="Genomic_DNA"/>
</dbReference>
<dbReference type="VEuPathDB" id="FungiDB:I302_01025"/>
<name>A0A1B9GEX2_9TREE</name>
<evidence type="ECO:0000256" key="1">
    <source>
        <dbReference type="SAM" id="MobiDB-lite"/>
    </source>
</evidence>
<dbReference type="AlphaFoldDB" id="A0A1B9GEX2"/>
<reference evidence="2" key="1">
    <citation type="submission" date="2013-07" db="EMBL/GenBank/DDBJ databases">
        <title>The Genome Sequence of Cryptococcus bestiolae CBS10118.</title>
        <authorList>
            <consortium name="The Broad Institute Genome Sequencing Platform"/>
            <person name="Cuomo C."/>
            <person name="Litvintseva A."/>
            <person name="Chen Y."/>
            <person name="Heitman J."/>
            <person name="Sun S."/>
            <person name="Springer D."/>
            <person name="Dromer F."/>
            <person name="Young S.K."/>
            <person name="Zeng Q."/>
            <person name="Gargeya S."/>
            <person name="Fitzgerald M."/>
            <person name="Abouelleil A."/>
            <person name="Alvarado L."/>
            <person name="Berlin A.M."/>
            <person name="Chapman S.B."/>
            <person name="Dewar J."/>
            <person name="Goldberg J."/>
            <person name="Griggs A."/>
            <person name="Gujja S."/>
            <person name="Hansen M."/>
            <person name="Howarth C."/>
            <person name="Imamovic A."/>
            <person name="Larimer J."/>
            <person name="McCowan C."/>
            <person name="Murphy C."/>
            <person name="Pearson M."/>
            <person name="Priest M."/>
            <person name="Roberts A."/>
            <person name="Saif S."/>
            <person name="Shea T."/>
            <person name="Sykes S."/>
            <person name="Wortman J."/>
            <person name="Nusbaum C."/>
            <person name="Birren B."/>
        </authorList>
    </citation>
    <scope>NUCLEOTIDE SEQUENCE [LARGE SCALE GENOMIC DNA]</scope>
    <source>
        <strain evidence="2">CBS 10118</strain>
    </source>
</reference>
<dbReference type="RefSeq" id="XP_019050588.1">
    <property type="nucleotide sequence ID" value="XM_019187710.1"/>
</dbReference>
<evidence type="ECO:0000313" key="3">
    <source>
        <dbReference type="EMBL" id="WVW80352.1"/>
    </source>
</evidence>
<accession>A0A1B9GEX2</accession>
<dbReference type="GeneID" id="30205424"/>
<dbReference type="KEGG" id="kbi:30205424"/>
<reference evidence="2" key="3">
    <citation type="submission" date="2014-01" db="EMBL/GenBank/DDBJ databases">
        <title>Evolution of pathogenesis and genome organization in the Tremellales.</title>
        <authorList>
            <person name="Cuomo C."/>
            <person name="Litvintseva A."/>
            <person name="Heitman J."/>
            <person name="Chen Y."/>
            <person name="Sun S."/>
            <person name="Springer D."/>
            <person name="Dromer F."/>
            <person name="Young S."/>
            <person name="Zeng Q."/>
            <person name="Chapman S."/>
            <person name="Gujja S."/>
            <person name="Saif S."/>
            <person name="Birren B."/>
        </authorList>
    </citation>
    <scope>NUCLEOTIDE SEQUENCE</scope>
    <source>
        <strain evidence="2">CBS 10118</strain>
    </source>
</reference>
<protein>
    <submittedName>
        <fullName evidence="2">Uncharacterized protein</fullName>
    </submittedName>
</protein>